<keyword evidence="7" id="KW-1185">Reference proteome</keyword>
<dbReference type="Pfam" id="PF00564">
    <property type="entry name" value="PB1"/>
    <property type="match status" value="1"/>
</dbReference>
<dbReference type="PANTHER" id="PTHR48108">
    <property type="entry name" value="CBS DOMAIN-CONTAINING PROTEIN CBSX2, CHLOROPLASTIC"/>
    <property type="match status" value="1"/>
</dbReference>
<feature type="region of interest" description="Disordered" evidence="3">
    <location>
        <begin position="1"/>
        <end position="27"/>
    </location>
</feature>
<feature type="transmembrane region" description="Helical" evidence="4">
    <location>
        <begin position="552"/>
        <end position="572"/>
    </location>
</feature>
<evidence type="ECO:0000259" key="5">
    <source>
        <dbReference type="PROSITE" id="PS51371"/>
    </source>
</evidence>
<accession>A0A168RJL6</accession>
<organism evidence="6">
    <name type="scientific">Absidia glauca</name>
    <name type="common">Pin mould</name>
    <dbReference type="NCBI Taxonomy" id="4829"/>
    <lineage>
        <taxon>Eukaryota</taxon>
        <taxon>Fungi</taxon>
        <taxon>Fungi incertae sedis</taxon>
        <taxon>Mucoromycota</taxon>
        <taxon>Mucoromycotina</taxon>
        <taxon>Mucoromycetes</taxon>
        <taxon>Mucorales</taxon>
        <taxon>Cunninghamellaceae</taxon>
        <taxon>Absidia</taxon>
    </lineage>
</organism>
<dbReference type="PROSITE" id="PS51371">
    <property type="entry name" value="CBS"/>
    <property type="match status" value="4"/>
</dbReference>
<name>A0A168RJL6_ABSGL</name>
<dbReference type="Gene3D" id="3.10.580.10">
    <property type="entry name" value="CBS-domain"/>
    <property type="match status" value="2"/>
</dbReference>
<dbReference type="Pfam" id="PF00571">
    <property type="entry name" value="CBS"/>
    <property type="match status" value="4"/>
</dbReference>
<feature type="domain" description="CBS" evidence="5">
    <location>
        <begin position="257"/>
        <end position="317"/>
    </location>
</feature>
<evidence type="ECO:0000256" key="3">
    <source>
        <dbReference type="SAM" id="MobiDB-lite"/>
    </source>
</evidence>
<dbReference type="SUPFAM" id="SSF54631">
    <property type="entry name" value="CBS-domain pair"/>
    <property type="match status" value="2"/>
</dbReference>
<dbReference type="Proteomes" id="UP000078561">
    <property type="component" value="Unassembled WGS sequence"/>
</dbReference>
<dbReference type="PANTHER" id="PTHR48108:SF26">
    <property type="entry name" value="CBS DOMAIN-CONTAINING PROTEIN DDB_G0289609"/>
    <property type="match status" value="1"/>
</dbReference>
<dbReference type="CDD" id="cd17782">
    <property type="entry name" value="CBS_pair_MUG70_2"/>
    <property type="match status" value="1"/>
</dbReference>
<feature type="domain" description="CBS" evidence="5">
    <location>
        <begin position="325"/>
        <end position="382"/>
    </location>
</feature>
<feature type="domain" description="CBS" evidence="5">
    <location>
        <begin position="72"/>
        <end position="130"/>
    </location>
</feature>
<dbReference type="SUPFAM" id="SSF54277">
    <property type="entry name" value="CAD &amp; PB1 domains"/>
    <property type="match status" value="1"/>
</dbReference>
<dbReference type="STRING" id="4829.A0A168RJL6"/>
<dbReference type="InterPro" id="IPR051462">
    <property type="entry name" value="CBS_domain-containing"/>
</dbReference>
<evidence type="ECO:0000313" key="7">
    <source>
        <dbReference type="Proteomes" id="UP000078561"/>
    </source>
</evidence>
<dbReference type="InterPro" id="IPR000270">
    <property type="entry name" value="PB1_dom"/>
</dbReference>
<keyword evidence="4" id="KW-0812">Transmembrane</keyword>
<dbReference type="FunCoup" id="A0A168RJL6">
    <property type="interactions" value="11"/>
</dbReference>
<reference evidence="6" key="1">
    <citation type="submission" date="2016-04" db="EMBL/GenBank/DDBJ databases">
        <authorList>
            <person name="Evans L.H."/>
            <person name="Alamgir A."/>
            <person name="Owens N."/>
            <person name="Weber N.D."/>
            <person name="Virtaneva K."/>
            <person name="Barbian K."/>
            <person name="Babar A."/>
            <person name="Rosenke K."/>
        </authorList>
    </citation>
    <scope>NUCLEOTIDE SEQUENCE [LARGE SCALE GENOMIC DNA]</scope>
    <source>
        <strain evidence="6">CBS 101.48</strain>
    </source>
</reference>
<dbReference type="InterPro" id="IPR000644">
    <property type="entry name" value="CBS_dom"/>
</dbReference>
<dbReference type="InterPro" id="IPR046342">
    <property type="entry name" value="CBS_dom_sf"/>
</dbReference>
<dbReference type="SMART" id="SM00666">
    <property type="entry name" value="PB1"/>
    <property type="match status" value="1"/>
</dbReference>
<proteinExistence type="predicted"/>
<dbReference type="EMBL" id="LT554667">
    <property type="protein sequence ID" value="SAM07035.1"/>
    <property type="molecule type" value="Genomic_DNA"/>
</dbReference>
<protein>
    <recommendedName>
        <fullName evidence="5">CBS domain-containing protein</fullName>
    </recommendedName>
</protein>
<dbReference type="AlphaFoldDB" id="A0A168RJL6"/>
<keyword evidence="4" id="KW-0472">Membrane</keyword>
<sequence length="578" mass="64161">MSSIRRSRSTLDTDPIKQRQSKRDEVSVLPPSIPLTHLYKKTIRKKLEHDLQKRGPIARVKQTKKVATVSALQPMRGLVVKETLSMVEAAQLMAARSSHCLLVMNQQEQLCGILTAKDIAYRGVATSRPGLVVSDIMTPDPMCVTMDTNAQDVLTLMVTRGFRHVPVCTDDGELVGVLDITKCLYDALETMDRVYGSSQRLFDAWEGVEKEWPMSISSSATTTTSSLSADGTLSSPLASWMLSLRNRMACPDISTLLTPELSKLVQVSVKTSVRDVVRRMRDHGTTAALVMDHDNLAGIFCTKDLVLRVLAAGLKPENCSVVRVMTPEPDTALPETTILQALKKMHDGHYLNLPVVDKNKTILGLIDVLSLTYATMELINTVKRTAETPYWPTTKGDDTDSVVSVATSIASYTKDTSSGVSTTACSMTTATTTATTTKSPQQQQQQKLDKKEDNATFTFKFTYRKKTYRFRSASDNFDTLYTMIALRIHRSGFSVFYTDEDHDRVVMTTHADVMDVVHLARCLGQDRALLLVAFDDDDDDDEPEKRSPPKNAAPLLIPTAFTLLGILFLGMLTKRHRR</sequence>
<evidence type="ECO:0000256" key="4">
    <source>
        <dbReference type="SAM" id="Phobius"/>
    </source>
</evidence>
<evidence type="ECO:0000256" key="1">
    <source>
        <dbReference type="ARBA" id="ARBA00022737"/>
    </source>
</evidence>
<feature type="compositionally biased region" description="Low complexity" evidence="3">
    <location>
        <begin position="431"/>
        <end position="446"/>
    </location>
</feature>
<gene>
    <name evidence="6" type="primary">ABSGL_12663.1 scaffold 13111</name>
</gene>
<keyword evidence="1" id="KW-0677">Repeat</keyword>
<feature type="region of interest" description="Disordered" evidence="3">
    <location>
        <begin position="431"/>
        <end position="450"/>
    </location>
</feature>
<keyword evidence="2" id="KW-0129">CBS domain</keyword>
<dbReference type="SMART" id="SM00116">
    <property type="entry name" value="CBS"/>
    <property type="match status" value="4"/>
</dbReference>
<dbReference type="OrthoDB" id="418595at2759"/>
<feature type="compositionally biased region" description="Basic and acidic residues" evidence="3">
    <location>
        <begin position="9"/>
        <end position="26"/>
    </location>
</feature>
<feature type="domain" description="CBS" evidence="5">
    <location>
        <begin position="137"/>
        <end position="193"/>
    </location>
</feature>
<keyword evidence="4" id="KW-1133">Transmembrane helix</keyword>
<evidence type="ECO:0000256" key="2">
    <source>
        <dbReference type="PROSITE-ProRule" id="PRU00703"/>
    </source>
</evidence>
<dbReference type="InParanoid" id="A0A168RJL6"/>
<evidence type="ECO:0000313" key="6">
    <source>
        <dbReference type="EMBL" id="SAM07035.1"/>
    </source>
</evidence>